<gene>
    <name evidence="6" type="ORF">EYS09_21270</name>
</gene>
<accession>A0A4Q9HRV2</accession>
<dbReference type="GO" id="GO:1903457">
    <property type="term" value="P:lactate catabolic process"/>
    <property type="evidence" value="ECO:0007669"/>
    <property type="project" value="TreeGrafter"/>
</dbReference>
<evidence type="ECO:0000256" key="2">
    <source>
        <dbReference type="ARBA" id="ARBA00022827"/>
    </source>
</evidence>
<dbReference type="InterPro" id="IPR036318">
    <property type="entry name" value="FAD-bd_PCMH-like_sf"/>
</dbReference>
<dbReference type="Gene3D" id="1.10.45.10">
    <property type="entry name" value="Vanillyl-alcohol Oxidase, Chain A, domain 4"/>
    <property type="match status" value="1"/>
</dbReference>
<protein>
    <submittedName>
        <fullName evidence="6">FAD-binding oxidoreductase</fullName>
    </submittedName>
</protein>
<sequence length="567" mass="61830">MHPSRRAPRGETWRLPVNTRAHLPPGQEAESALPAALDEWRAAIGGAHVRTDPALLDQLGTATYPTDQRVAAAIYPGDRQQVRACLRIATRHKVPLYPVSTGKNWGYGSAAPVVDGCVVMPLSRMNRILDYDEEFAYVTVEPGVTQLQLHNYLIDRGARLFAGFTGSTPSASLIGNVLERGLGSGPYNDRFSHVCGFEVILATGEILHTGFTRYPGAVTGELHRWGVGPWLDGIFTQSNLGVVTRMTLWLTPMPGYVARFAFSVGESRSALDNTLNALRQLSLSGVLGSGFLFFNDLRILTTQQRYPWAEAGGRVPLPADLRRELRRRRGLGAWNGRGTIHAVDARHGAELRRIVTESLGPHVERLTFGEDDQLSQGNTSSPSVLDWCAPSESQLLMAYWRIRENEPADAETESGVGPGAGAGAGAGISHHSAPMDLDRDGCGLIWSCPVLPLNGRHVRVVVDTVERVTRSHGFEANIGLHASGERTAVATVILAYDRSVEGEDDRAMACYDVLEQQFSDLGYPPYRMSTRAMRSSLHANDDMSAVLRRLKNALDPAGILAPGRYVL</sequence>
<evidence type="ECO:0000259" key="5">
    <source>
        <dbReference type="PROSITE" id="PS51387"/>
    </source>
</evidence>
<evidence type="ECO:0000256" key="3">
    <source>
        <dbReference type="ARBA" id="ARBA00023002"/>
    </source>
</evidence>
<dbReference type="InterPro" id="IPR016171">
    <property type="entry name" value="Vanillyl_alc_oxidase_C-sub2"/>
</dbReference>
<evidence type="ECO:0000256" key="1">
    <source>
        <dbReference type="ARBA" id="ARBA00022630"/>
    </source>
</evidence>
<dbReference type="GO" id="GO:0071949">
    <property type="term" value="F:FAD binding"/>
    <property type="evidence" value="ECO:0007669"/>
    <property type="project" value="InterPro"/>
</dbReference>
<keyword evidence="7" id="KW-1185">Reference proteome</keyword>
<dbReference type="InterPro" id="IPR016166">
    <property type="entry name" value="FAD-bd_PCMH"/>
</dbReference>
<keyword evidence="2" id="KW-0274">FAD</keyword>
<dbReference type="EMBL" id="SIXH01000200">
    <property type="protein sequence ID" value="TBO57702.1"/>
    <property type="molecule type" value="Genomic_DNA"/>
</dbReference>
<dbReference type="InterPro" id="IPR016167">
    <property type="entry name" value="FAD-bd_PCMH_sub1"/>
</dbReference>
<proteinExistence type="predicted"/>
<feature type="domain" description="FAD-binding PCMH-type" evidence="5">
    <location>
        <begin position="66"/>
        <end position="253"/>
    </location>
</feature>
<dbReference type="SUPFAM" id="SSF55103">
    <property type="entry name" value="FAD-linked oxidases, C-terminal domain"/>
    <property type="match status" value="1"/>
</dbReference>
<reference evidence="6 7" key="1">
    <citation type="submission" date="2019-02" db="EMBL/GenBank/DDBJ databases">
        <title>Draft Genome Sequence of Streptomyces sp. AM-2504, identified by 16S rRNA comparative analysis as a Streptomyces Kasugaensis strain.</title>
        <authorList>
            <person name="Napolioni V."/>
            <person name="Giuliodori A.M."/>
            <person name="Spurio R."/>
            <person name="Fabbretti A."/>
        </authorList>
    </citation>
    <scope>NUCLEOTIDE SEQUENCE [LARGE SCALE GENOMIC DNA]</scope>
    <source>
        <strain evidence="6 7">AM-2504</strain>
    </source>
</reference>
<evidence type="ECO:0000256" key="4">
    <source>
        <dbReference type="SAM" id="MobiDB-lite"/>
    </source>
</evidence>
<dbReference type="GO" id="GO:0008720">
    <property type="term" value="F:D-lactate dehydrogenase (NAD+) activity"/>
    <property type="evidence" value="ECO:0007669"/>
    <property type="project" value="TreeGrafter"/>
</dbReference>
<dbReference type="InterPro" id="IPR016170">
    <property type="entry name" value="Cytok_DH_C_sf"/>
</dbReference>
<dbReference type="InterPro" id="IPR016169">
    <property type="entry name" value="FAD-bd_PCMH_sub2"/>
</dbReference>
<dbReference type="InterPro" id="IPR016164">
    <property type="entry name" value="FAD-linked_Oxase-like_C"/>
</dbReference>
<comment type="caution">
    <text evidence="6">The sequence shown here is derived from an EMBL/GenBank/DDBJ whole genome shotgun (WGS) entry which is preliminary data.</text>
</comment>
<feature type="region of interest" description="Disordered" evidence="4">
    <location>
        <begin position="407"/>
        <end position="427"/>
    </location>
</feature>
<feature type="compositionally biased region" description="Gly residues" evidence="4">
    <location>
        <begin position="416"/>
        <end position="426"/>
    </location>
</feature>
<dbReference type="Gene3D" id="3.40.462.10">
    <property type="entry name" value="FAD-linked oxidases, C-terminal domain"/>
    <property type="match status" value="1"/>
</dbReference>
<keyword evidence="1" id="KW-0285">Flavoprotein</keyword>
<dbReference type="Gene3D" id="3.30.465.10">
    <property type="match status" value="1"/>
</dbReference>
<dbReference type="PROSITE" id="PS51387">
    <property type="entry name" value="FAD_PCMH"/>
    <property type="match status" value="1"/>
</dbReference>
<keyword evidence="3" id="KW-0560">Oxidoreductase</keyword>
<dbReference type="InterPro" id="IPR006094">
    <property type="entry name" value="Oxid_FAD_bind_N"/>
</dbReference>
<dbReference type="SUPFAM" id="SSF56176">
    <property type="entry name" value="FAD-binding/transporter-associated domain-like"/>
    <property type="match status" value="1"/>
</dbReference>
<dbReference type="Proteomes" id="UP000292452">
    <property type="component" value="Unassembled WGS sequence"/>
</dbReference>
<name>A0A4Q9HRV2_STRKA</name>
<dbReference type="PANTHER" id="PTHR11748">
    <property type="entry name" value="D-LACTATE DEHYDROGENASE"/>
    <property type="match status" value="1"/>
</dbReference>
<evidence type="ECO:0000313" key="6">
    <source>
        <dbReference type="EMBL" id="TBO57702.1"/>
    </source>
</evidence>
<dbReference type="AlphaFoldDB" id="A0A4Q9HRV2"/>
<dbReference type="Pfam" id="PF01565">
    <property type="entry name" value="FAD_binding_4"/>
    <property type="match status" value="1"/>
</dbReference>
<organism evidence="6 7">
    <name type="scientific">Streptomyces kasugaensis</name>
    <dbReference type="NCBI Taxonomy" id="1946"/>
    <lineage>
        <taxon>Bacteria</taxon>
        <taxon>Bacillati</taxon>
        <taxon>Actinomycetota</taxon>
        <taxon>Actinomycetes</taxon>
        <taxon>Kitasatosporales</taxon>
        <taxon>Streptomycetaceae</taxon>
        <taxon>Streptomyces</taxon>
    </lineage>
</organism>
<dbReference type="Gene3D" id="3.30.43.10">
    <property type="entry name" value="Uridine Diphospho-n-acetylenolpyruvylglucosamine Reductase, domain 2"/>
    <property type="match status" value="1"/>
</dbReference>
<dbReference type="PANTHER" id="PTHR11748:SF114">
    <property type="entry name" value="ARYL-ALCOHOL OXIDASE VANILLYL-ALCOHOL OXIDASE (AFU_ORTHOLOGUE AFUA_3G09500)-RELATED"/>
    <property type="match status" value="1"/>
</dbReference>
<evidence type="ECO:0000313" key="7">
    <source>
        <dbReference type="Proteomes" id="UP000292452"/>
    </source>
</evidence>
<dbReference type="GO" id="GO:0004458">
    <property type="term" value="F:D-lactate dehydrogenase (cytochrome) activity"/>
    <property type="evidence" value="ECO:0007669"/>
    <property type="project" value="TreeGrafter"/>
</dbReference>